<feature type="transmembrane region" description="Helical" evidence="3">
    <location>
        <begin position="60"/>
        <end position="81"/>
    </location>
</feature>
<proteinExistence type="inferred from homology"/>
<feature type="transmembrane region" description="Helical" evidence="3">
    <location>
        <begin position="101"/>
        <end position="123"/>
    </location>
</feature>
<accession>A0AAU7CV69</accession>
<dbReference type="KEGG" id="epl:P4G45_10065"/>
<keyword evidence="3" id="KW-1133">Transmembrane helix</keyword>
<feature type="transmembrane region" description="Helical" evidence="3">
    <location>
        <begin position="26"/>
        <end position="48"/>
    </location>
</feature>
<protein>
    <recommendedName>
        <fullName evidence="2">Biotin transporter</fullName>
    </recommendedName>
</protein>
<dbReference type="PIRSF" id="PIRSF016661">
    <property type="entry name" value="BioY"/>
    <property type="match status" value="1"/>
</dbReference>
<keyword evidence="3" id="KW-0812">Transmembrane</keyword>
<dbReference type="InterPro" id="IPR003784">
    <property type="entry name" value="BioY"/>
</dbReference>
<reference evidence="5" key="1">
    <citation type="submission" date="2023-03" db="EMBL/GenBank/DDBJ databases">
        <title>Edaphobacter sp.</title>
        <authorList>
            <person name="Huber K.J."/>
            <person name="Papendorf J."/>
            <person name="Pilke C."/>
            <person name="Bunk B."/>
            <person name="Sproeer C."/>
            <person name="Pester M."/>
        </authorList>
    </citation>
    <scope>NUCLEOTIDE SEQUENCE</scope>
    <source>
        <strain evidence="4">DSM 109919</strain>
        <strain evidence="5">DSM 109920</strain>
    </source>
</reference>
<evidence type="ECO:0000313" key="4">
    <source>
        <dbReference type="EMBL" id="XBH08840.1"/>
    </source>
</evidence>
<dbReference type="PANTHER" id="PTHR34295">
    <property type="entry name" value="BIOTIN TRANSPORTER BIOY"/>
    <property type="match status" value="1"/>
</dbReference>
<comment type="subcellular location">
    <subcellularLocation>
        <location evidence="2">Cell membrane</location>
        <topology evidence="2">Multi-pass membrane protein</topology>
    </subcellularLocation>
</comment>
<dbReference type="AlphaFoldDB" id="A0AAU7D5A6"/>
<dbReference type="EMBL" id="CP121195">
    <property type="protein sequence ID" value="XBH12061.1"/>
    <property type="molecule type" value="Genomic_DNA"/>
</dbReference>
<dbReference type="EMBL" id="CP121194">
    <property type="protein sequence ID" value="XBH08840.1"/>
    <property type="molecule type" value="Genomic_DNA"/>
</dbReference>
<feature type="transmembrane region" description="Helical" evidence="3">
    <location>
        <begin position="165"/>
        <end position="189"/>
    </location>
</feature>
<gene>
    <name evidence="4" type="ORF">P4G45_10065</name>
    <name evidence="5" type="ORF">P8936_10090</name>
</gene>
<dbReference type="GO" id="GO:0015225">
    <property type="term" value="F:biotin transmembrane transporter activity"/>
    <property type="evidence" value="ECO:0007669"/>
    <property type="project" value="UniProtKB-UniRule"/>
</dbReference>
<dbReference type="Pfam" id="PF02632">
    <property type="entry name" value="BioY"/>
    <property type="match status" value="1"/>
</dbReference>
<keyword evidence="2 3" id="KW-0472">Membrane</keyword>
<dbReference type="GO" id="GO:0005886">
    <property type="term" value="C:plasma membrane"/>
    <property type="evidence" value="ECO:0007669"/>
    <property type="project" value="UniProtKB-SubCell"/>
</dbReference>
<organism evidence="5">
    <name type="scientific">Edaphobacter paludis</name>
    <dbReference type="NCBI Taxonomy" id="3035702"/>
    <lineage>
        <taxon>Bacteria</taxon>
        <taxon>Pseudomonadati</taxon>
        <taxon>Acidobacteriota</taxon>
        <taxon>Terriglobia</taxon>
        <taxon>Terriglobales</taxon>
        <taxon>Acidobacteriaceae</taxon>
        <taxon>Edaphobacter</taxon>
    </lineage>
</organism>
<name>A0AAU7D5A6_9BACT</name>
<evidence type="ECO:0000256" key="2">
    <source>
        <dbReference type="PIRNR" id="PIRNR016661"/>
    </source>
</evidence>
<dbReference type="RefSeq" id="WP_348266350.1">
    <property type="nucleotide sequence ID" value="NZ_CP121194.1"/>
</dbReference>
<evidence type="ECO:0000313" key="5">
    <source>
        <dbReference type="EMBL" id="XBH12061.1"/>
    </source>
</evidence>
<keyword evidence="2" id="KW-1003">Cell membrane</keyword>
<keyword evidence="2" id="KW-0813">Transport</keyword>
<accession>A0AAU7D5A6</accession>
<dbReference type="PANTHER" id="PTHR34295:SF1">
    <property type="entry name" value="BIOTIN TRANSPORTER BIOY"/>
    <property type="match status" value="1"/>
</dbReference>
<dbReference type="Gene3D" id="1.10.1760.20">
    <property type="match status" value="1"/>
</dbReference>
<evidence type="ECO:0000256" key="3">
    <source>
        <dbReference type="SAM" id="Phobius"/>
    </source>
</evidence>
<feature type="transmembrane region" description="Helical" evidence="3">
    <location>
        <begin position="135"/>
        <end position="159"/>
    </location>
</feature>
<comment type="similarity">
    <text evidence="1 2">Belongs to the BioY family.</text>
</comment>
<sequence>MQPVTSSHSGLLEGAKPLHETLPGRIALSVAATLFVAACAHVSIPLFFTPVPITLQTFAVILIGMVLGPVAGFSTMVLYLAEGAMGLPVFSPAGPGGMAHLLGPDAGFLFAYPLAAAAAGWIVRAMPRVVSRFSSAILAGIGSSIITFALGAGWLAHLLHLGSTAVWSLAVAPFLAGEAIKITAAAGIFSSMQKWRRS</sequence>
<evidence type="ECO:0000256" key="1">
    <source>
        <dbReference type="ARBA" id="ARBA00010692"/>
    </source>
</evidence>